<sequence length="100" mass="10997">MLMIGTPFAAKLNDMFQDEPDQRGAVKMPENRDTSRLLPTSRAFVLQLRADSRVENGHVAGRVEHVVSGRATHFQSVDELLTFIAGALRETDAAGAEECQ</sequence>
<dbReference type="HOGENOM" id="CLU_180600_0_0_7"/>
<accession>W4L982</accession>
<name>W4L982_ENTF1</name>
<keyword evidence="2" id="KW-1185">Reference proteome</keyword>
<dbReference type="Proteomes" id="UP000019141">
    <property type="component" value="Unassembled WGS sequence"/>
</dbReference>
<proteinExistence type="predicted"/>
<organism evidence="1 2">
    <name type="scientific">Entotheonella factor</name>
    <dbReference type="NCBI Taxonomy" id="1429438"/>
    <lineage>
        <taxon>Bacteria</taxon>
        <taxon>Pseudomonadati</taxon>
        <taxon>Nitrospinota/Tectimicrobiota group</taxon>
        <taxon>Candidatus Tectimicrobiota</taxon>
        <taxon>Candidatus Entotheonellia</taxon>
        <taxon>Candidatus Entotheonellales</taxon>
        <taxon>Candidatus Entotheonellaceae</taxon>
        <taxon>Candidatus Entotheonella</taxon>
    </lineage>
</organism>
<reference evidence="1 2" key="1">
    <citation type="journal article" date="2014" name="Nature">
        <title>An environmental bacterial taxon with a large and distinct metabolic repertoire.</title>
        <authorList>
            <person name="Wilson M.C."/>
            <person name="Mori T."/>
            <person name="Ruckert C."/>
            <person name="Uria A.R."/>
            <person name="Helf M.J."/>
            <person name="Takada K."/>
            <person name="Gernert C."/>
            <person name="Steffens U.A."/>
            <person name="Heycke N."/>
            <person name="Schmitt S."/>
            <person name="Rinke C."/>
            <person name="Helfrich E.J."/>
            <person name="Brachmann A.O."/>
            <person name="Gurgui C."/>
            <person name="Wakimoto T."/>
            <person name="Kracht M."/>
            <person name="Crusemann M."/>
            <person name="Hentschel U."/>
            <person name="Abe I."/>
            <person name="Matsunaga S."/>
            <person name="Kalinowski J."/>
            <person name="Takeyama H."/>
            <person name="Piel J."/>
        </authorList>
    </citation>
    <scope>NUCLEOTIDE SEQUENCE [LARGE SCALE GENOMIC DNA]</scope>
    <source>
        <strain evidence="2">TSY1</strain>
    </source>
</reference>
<protein>
    <submittedName>
        <fullName evidence="1">Uncharacterized protein</fullName>
    </submittedName>
</protein>
<evidence type="ECO:0000313" key="1">
    <source>
        <dbReference type="EMBL" id="ETW94648.1"/>
    </source>
</evidence>
<dbReference type="EMBL" id="AZHW01001031">
    <property type="protein sequence ID" value="ETW94648.1"/>
    <property type="molecule type" value="Genomic_DNA"/>
</dbReference>
<evidence type="ECO:0000313" key="2">
    <source>
        <dbReference type="Proteomes" id="UP000019141"/>
    </source>
</evidence>
<dbReference type="AlphaFoldDB" id="W4L982"/>
<comment type="caution">
    <text evidence="1">The sequence shown here is derived from an EMBL/GenBank/DDBJ whole genome shotgun (WGS) entry which is preliminary data.</text>
</comment>
<gene>
    <name evidence="1" type="ORF">ETSY1_33945</name>
</gene>